<protein>
    <submittedName>
        <fullName evidence="2">Uncharacterized protein</fullName>
    </submittedName>
</protein>
<accession>K0RTI5</accession>
<gene>
    <name evidence="2" type="ORF">THAOC_22835</name>
</gene>
<feature type="compositionally biased region" description="Low complexity" evidence="1">
    <location>
        <begin position="156"/>
        <end position="166"/>
    </location>
</feature>
<proteinExistence type="predicted"/>
<evidence type="ECO:0000313" key="2">
    <source>
        <dbReference type="EMBL" id="EJK57153.1"/>
    </source>
</evidence>
<dbReference type="EMBL" id="AGNL01029312">
    <property type="protein sequence ID" value="EJK57153.1"/>
    <property type="molecule type" value="Genomic_DNA"/>
</dbReference>
<dbReference type="AlphaFoldDB" id="K0RTI5"/>
<feature type="compositionally biased region" description="Basic and acidic residues" evidence="1">
    <location>
        <begin position="185"/>
        <end position="197"/>
    </location>
</feature>
<dbReference type="Proteomes" id="UP000266841">
    <property type="component" value="Unassembled WGS sequence"/>
</dbReference>
<evidence type="ECO:0000256" key="1">
    <source>
        <dbReference type="SAM" id="MobiDB-lite"/>
    </source>
</evidence>
<feature type="compositionally biased region" description="Polar residues" evidence="1">
    <location>
        <begin position="199"/>
        <end position="209"/>
    </location>
</feature>
<keyword evidence="3" id="KW-1185">Reference proteome</keyword>
<feature type="compositionally biased region" description="Polar residues" evidence="1">
    <location>
        <begin position="167"/>
        <end position="179"/>
    </location>
</feature>
<organism evidence="2 3">
    <name type="scientific">Thalassiosira oceanica</name>
    <name type="common">Marine diatom</name>
    <dbReference type="NCBI Taxonomy" id="159749"/>
    <lineage>
        <taxon>Eukaryota</taxon>
        <taxon>Sar</taxon>
        <taxon>Stramenopiles</taxon>
        <taxon>Ochrophyta</taxon>
        <taxon>Bacillariophyta</taxon>
        <taxon>Coscinodiscophyceae</taxon>
        <taxon>Thalassiosirophycidae</taxon>
        <taxon>Thalassiosirales</taxon>
        <taxon>Thalassiosiraceae</taxon>
        <taxon>Thalassiosira</taxon>
    </lineage>
</organism>
<feature type="region of interest" description="Disordered" evidence="1">
    <location>
        <begin position="111"/>
        <end position="269"/>
    </location>
</feature>
<feature type="region of interest" description="Disordered" evidence="1">
    <location>
        <begin position="1"/>
        <end position="39"/>
    </location>
</feature>
<evidence type="ECO:0000313" key="3">
    <source>
        <dbReference type="Proteomes" id="UP000266841"/>
    </source>
</evidence>
<comment type="caution">
    <text evidence="2">The sequence shown here is derived from an EMBL/GenBank/DDBJ whole genome shotgun (WGS) entry which is preliminary data.</text>
</comment>
<reference evidence="2 3" key="1">
    <citation type="journal article" date="2012" name="Genome Biol.">
        <title>Genome and low-iron response of an oceanic diatom adapted to chronic iron limitation.</title>
        <authorList>
            <person name="Lommer M."/>
            <person name="Specht M."/>
            <person name="Roy A.S."/>
            <person name="Kraemer L."/>
            <person name="Andreson R."/>
            <person name="Gutowska M.A."/>
            <person name="Wolf J."/>
            <person name="Bergner S.V."/>
            <person name="Schilhabel M.B."/>
            <person name="Klostermeier U.C."/>
            <person name="Beiko R.G."/>
            <person name="Rosenstiel P."/>
            <person name="Hippler M."/>
            <person name="Laroche J."/>
        </authorList>
    </citation>
    <scope>NUCLEOTIDE SEQUENCE [LARGE SCALE GENOMIC DNA]</scope>
    <source>
        <strain evidence="2 3">CCMP1005</strain>
    </source>
</reference>
<name>K0RTI5_THAOC</name>
<sequence length="269" mass="28322">MNAARAPRDGVPPPPESIRGNGVGDLELDREGPRGGQLGALGQHCKAVVPHLPRDVSGSRRQDGACGVRPRTALDEVVVLSQQELDLVCVVGKGGQRGLGVDGNAWRTNMPRGFPVGKAPQDSQLVDPSDTVGPDAAFNTLRSLTNDPGRTDDDVTVSQSPSSQTTALTTRPQSATGGPTSAPEKGPESDGDDRMDPTADSSEVRTSMGGSLADASGMKGCLSGGKWKRWKVRKENEKDASGSRLVVETFRGEVSRLPRQPRNHTSNAN</sequence>